<gene>
    <name evidence="2" type="ORF">GSCOC_T00035017001</name>
</gene>
<dbReference type="InParanoid" id="A0A068UVZ8"/>
<dbReference type="PANTHER" id="PTHR36405">
    <property type="entry name" value="BNAA10G09140D PROTEIN"/>
    <property type="match status" value="1"/>
</dbReference>
<feature type="region of interest" description="Disordered" evidence="1">
    <location>
        <begin position="61"/>
        <end position="128"/>
    </location>
</feature>
<keyword evidence="3" id="KW-1185">Reference proteome</keyword>
<protein>
    <submittedName>
        <fullName evidence="2">Uncharacterized protein</fullName>
    </submittedName>
</protein>
<dbReference type="OMA" id="RTWANPI"/>
<feature type="compositionally biased region" description="Low complexity" evidence="1">
    <location>
        <begin position="83"/>
        <end position="93"/>
    </location>
</feature>
<organism evidence="2 3">
    <name type="scientific">Coffea canephora</name>
    <name type="common">Robusta coffee</name>
    <dbReference type="NCBI Taxonomy" id="49390"/>
    <lineage>
        <taxon>Eukaryota</taxon>
        <taxon>Viridiplantae</taxon>
        <taxon>Streptophyta</taxon>
        <taxon>Embryophyta</taxon>
        <taxon>Tracheophyta</taxon>
        <taxon>Spermatophyta</taxon>
        <taxon>Magnoliopsida</taxon>
        <taxon>eudicotyledons</taxon>
        <taxon>Gunneridae</taxon>
        <taxon>Pentapetalae</taxon>
        <taxon>asterids</taxon>
        <taxon>lamiids</taxon>
        <taxon>Gentianales</taxon>
        <taxon>Rubiaceae</taxon>
        <taxon>Ixoroideae</taxon>
        <taxon>Gardenieae complex</taxon>
        <taxon>Bertiereae - Coffeeae clade</taxon>
        <taxon>Coffeeae</taxon>
        <taxon>Coffea</taxon>
    </lineage>
</organism>
<feature type="compositionally biased region" description="Polar residues" evidence="1">
    <location>
        <begin position="70"/>
        <end position="82"/>
    </location>
</feature>
<dbReference type="PhylomeDB" id="A0A068UVZ8"/>
<dbReference type="Proteomes" id="UP000295252">
    <property type="component" value="Chromosome VII"/>
</dbReference>
<dbReference type="PANTHER" id="PTHR36405:SF5">
    <property type="match status" value="1"/>
</dbReference>
<evidence type="ECO:0000313" key="3">
    <source>
        <dbReference type="Proteomes" id="UP000295252"/>
    </source>
</evidence>
<proteinExistence type="predicted"/>
<evidence type="ECO:0000256" key="1">
    <source>
        <dbReference type="SAM" id="MobiDB-lite"/>
    </source>
</evidence>
<evidence type="ECO:0000313" key="2">
    <source>
        <dbReference type="EMBL" id="CDP11783.1"/>
    </source>
</evidence>
<dbReference type="Gramene" id="CDP11783">
    <property type="protein sequence ID" value="CDP11783"/>
    <property type="gene ID" value="GSCOC_T00035017001"/>
</dbReference>
<reference evidence="3" key="1">
    <citation type="journal article" date="2014" name="Science">
        <title>The coffee genome provides insight into the convergent evolution of caffeine biosynthesis.</title>
        <authorList>
            <person name="Denoeud F."/>
            <person name="Carretero-Paulet L."/>
            <person name="Dereeper A."/>
            <person name="Droc G."/>
            <person name="Guyot R."/>
            <person name="Pietrella M."/>
            <person name="Zheng C."/>
            <person name="Alberti A."/>
            <person name="Anthony F."/>
            <person name="Aprea G."/>
            <person name="Aury J.M."/>
            <person name="Bento P."/>
            <person name="Bernard M."/>
            <person name="Bocs S."/>
            <person name="Campa C."/>
            <person name="Cenci A."/>
            <person name="Combes M.C."/>
            <person name="Crouzillat D."/>
            <person name="Da Silva C."/>
            <person name="Daddiego L."/>
            <person name="De Bellis F."/>
            <person name="Dussert S."/>
            <person name="Garsmeur O."/>
            <person name="Gayraud T."/>
            <person name="Guignon V."/>
            <person name="Jahn K."/>
            <person name="Jamilloux V."/>
            <person name="Joet T."/>
            <person name="Labadie K."/>
            <person name="Lan T."/>
            <person name="Leclercq J."/>
            <person name="Lepelley M."/>
            <person name="Leroy T."/>
            <person name="Li L.T."/>
            <person name="Librado P."/>
            <person name="Lopez L."/>
            <person name="Munoz A."/>
            <person name="Noel B."/>
            <person name="Pallavicini A."/>
            <person name="Perrotta G."/>
            <person name="Poncet V."/>
            <person name="Pot D."/>
            <person name="Priyono X."/>
            <person name="Rigoreau M."/>
            <person name="Rouard M."/>
            <person name="Rozas J."/>
            <person name="Tranchant-Dubreuil C."/>
            <person name="VanBuren R."/>
            <person name="Zhang Q."/>
            <person name="Andrade A.C."/>
            <person name="Argout X."/>
            <person name="Bertrand B."/>
            <person name="de Kochko A."/>
            <person name="Graziosi G."/>
            <person name="Henry R.J."/>
            <person name="Jayarama X."/>
            <person name="Ming R."/>
            <person name="Nagai C."/>
            <person name="Rounsley S."/>
            <person name="Sankoff D."/>
            <person name="Giuliano G."/>
            <person name="Albert V.A."/>
            <person name="Wincker P."/>
            <person name="Lashermes P."/>
        </authorList>
    </citation>
    <scope>NUCLEOTIDE SEQUENCE [LARGE SCALE GENOMIC DNA]</scope>
    <source>
        <strain evidence="3">cv. DH200-94</strain>
    </source>
</reference>
<dbReference type="OrthoDB" id="670923at2759"/>
<accession>A0A068UVZ8</accession>
<name>A0A068UVZ8_COFCA</name>
<feature type="compositionally biased region" description="Basic and acidic residues" evidence="1">
    <location>
        <begin position="117"/>
        <end position="128"/>
    </location>
</feature>
<dbReference type="EMBL" id="HG739144">
    <property type="protein sequence ID" value="CDP11783.1"/>
    <property type="molecule type" value="Genomic_DNA"/>
</dbReference>
<sequence length="167" mass="18609">MAQTRRLNKECEEPTFGVGSIGKVRVLMMQELDSVSSKRRPTNATVPVSVYCCEKRRRSVQVKKTKSDQRNSTSTGCKSSNLSSDTRISSGISSRKKVHNQSPSAQSIPMLESEDISLERTPARGCQERRKTRIVEIVDLKCGNSGKGWSSPITDQLRRLSFSKLSD</sequence>
<dbReference type="AlphaFoldDB" id="A0A068UVZ8"/>